<name>A0A917ZAU0_9ACTN</name>
<dbReference type="Proteomes" id="UP000641932">
    <property type="component" value="Unassembled WGS sequence"/>
</dbReference>
<sequence>MEQGAPRPALPGRFLEVRRIMTVTQNVSHLRRALLGGAPARTAVARTDTKPVTADTVLTLGGCDHIDAVAVDVVPGTNAIDFTAAMLGSPPRWLRGLLCVRDTLVAPFGLKGSTAGEVRIEEGRQVGPLHLYSVSQKQVVAGKDDKHLSYRTTFVVREGADGPEGVCTTVVRYHRTAGRVYFRVIEPFHNVIMLGLVRRAAAPPNADRGTGRSR</sequence>
<reference evidence="1" key="2">
    <citation type="submission" date="2020-09" db="EMBL/GenBank/DDBJ databases">
        <authorList>
            <person name="Sun Q."/>
            <person name="Zhou Y."/>
        </authorList>
    </citation>
    <scope>NUCLEOTIDE SEQUENCE</scope>
    <source>
        <strain evidence="1">CGMCC 4.7201</strain>
    </source>
</reference>
<protein>
    <recommendedName>
        <fullName evidence="3">DUF2867 domain-containing protein</fullName>
    </recommendedName>
</protein>
<accession>A0A917ZAU0</accession>
<gene>
    <name evidence="1" type="ORF">GCM10012280_00480</name>
</gene>
<proteinExistence type="predicted"/>
<dbReference type="InterPro" id="IPR021295">
    <property type="entry name" value="DUF2867"/>
</dbReference>
<evidence type="ECO:0000313" key="2">
    <source>
        <dbReference type="Proteomes" id="UP000641932"/>
    </source>
</evidence>
<reference evidence="1" key="1">
    <citation type="journal article" date="2014" name="Int. J. Syst. Evol. Microbiol.">
        <title>Complete genome sequence of Corynebacterium casei LMG S-19264T (=DSM 44701T), isolated from a smear-ripened cheese.</title>
        <authorList>
            <consortium name="US DOE Joint Genome Institute (JGI-PGF)"/>
            <person name="Walter F."/>
            <person name="Albersmeier A."/>
            <person name="Kalinowski J."/>
            <person name="Ruckert C."/>
        </authorList>
    </citation>
    <scope>NUCLEOTIDE SEQUENCE</scope>
    <source>
        <strain evidence="1">CGMCC 4.7201</strain>
    </source>
</reference>
<dbReference type="Pfam" id="PF11066">
    <property type="entry name" value="DUF2867"/>
    <property type="match status" value="1"/>
</dbReference>
<evidence type="ECO:0008006" key="3">
    <source>
        <dbReference type="Google" id="ProtNLM"/>
    </source>
</evidence>
<keyword evidence="2" id="KW-1185">Reference proteome</keyword>
<organism evidence="1 2">
    <name type="scientific">Wenjunlia tyrosinilytica</name>
    <dbReference type="NCBI Taxonomy" id="1544741"/>
    <lineage>
        <taxon>Bacteria</taxon>
        <taxon>Bacillati</taxon>
        <taxon>Actinomycetota</taxon>
        <taxon>Actinomycetes</taxon>
        <taxon>Kitasatosporales</taxon>
        <taxon>Streptomycetaceae</taxon>
        <taxon>Wenjunlia</taxon>
    </lineage>
</organism>
<evidence type="ECO:0000313" key="1">
    <source>
        <dbReference type="EMBL" id="GGO79895.1"/>
    </source>
</evidence>
<dbReference type="EMBL" id="BMMS01000001">
    <property type="protein sequence ID" value="GGO79895.1"/>
    <property type="molecule type" value="Genomic_DNA"/>
</dbReference>
<comment type="caution">
    <text evidence="1">The sequence shown here is derived from an EMBL/GenBank/DDBJ whole genome shotgun (WGS) entry which is preliminary data.</text>
</comment>
<dbReference type="AlphaFoldDB" id="A0A917ZAU0"/>